<feature type="domain" description="Flagellar hook-associated protein 2 N-terminal" evidence="6">
    <location>
        <begin position="19"/>
        <end position="114"/>
    </location>
</feature>
<evidence type="ECO:0000256" key="1">
    <source>
        <dbReference type="ARBA" id="ARBA00009764"/>
    </source>
</evidence>
<dbReference type="InterPro" id="IPR003481">
    <property type="entry name" value="FliD_N"/>
</dbReference>
<protein>
    <recommendedName>
        <fullName evidence="5">Flagellar hook-associated protein 2</fullName>
        <shortName evidence="5">HAP2</shortName>
    </recommendedName>
    <alternativeName>
        <fullName evidence="5">Flagellar cap protein</fullName>
    </alternativeName>
</protein>
<evidence type="ECO:0000256" key="2">
    <source>
        <dbReference type="ARBA" id="ARBA00011255"/>
    </source>
</evidence>
<keyword evidence="9" id="KW-1185">Reference proteome</keyword>
<dbReference type="EMBL" id="AP026708">
    <property type="protein sequence ID" value="BDQ35354.1"/>
    <property type="molecule type" value="Genomic_DNA"/>
</dbReference>
<feature type="domain" description="Flagellar hook-associated protein 2 C-terminal" evidence="7">
    <location>
        <begin position="220"/>
        <end position="549"/>
    </location>
</feature>
<keyword evidence="3" id="KW-0175">Coiled coil</keyword>
<dbReference type="Pfam" id="PF02465">
    <property type="entry name" value="FliD_N"/>
    <property type="match status" value="1"/>
</dbReference>
<keyword evidence="5" id="KW-0964">Secreted</keyword>
<keyword evidence="8" id="KW-0969">Cilium</keyword>
<sequence>MADSTYTSGLINFAGLGNGTDFSTLIDGLISIEQNRVTRLENWRLSWETKNEYFQDLNTKMLELKSTLEGLDSMNEFMTKAVASSNTNLLIATANSDAQQASHSIEIGQLATNDVLVTASGANAMDASITSADTSFTFTYGGESITIDNIAAGTTLEGFINIINNHSDSRGKIVASTIFDGSVYHLQLTGADQGSDNQIVISNAGSLIFGAGDFTETQDAQNAQIRVNGFPASNAGWIERPSNVMDDVISGLTLNLKDAEPGTTVSLTVTTDTDAIAENVTKFVSAVNVIRAQIQAITKVDEDGEGSVLTGNYGIDIVSQNLKNITAEMGAGFIPWDEDTLTGDKYSALSQLGIMTDAEEASTTYGMLTIDYDKLYEALEADPNAVAELFSTEISAESQSPNFTALSLIDGTTKSGVYDVEIVSDGTQITSATINGEPATISGWEITGTTGDATGMAIRLDNTGAGTYSGEVAVKLGKTGEMIDELTALTKPFNEFTFEGGPLAVLQNNYKDIMDSIDSKIAFEESRIEKMEKNLRLKFARLDALLGQYDLRQGQLSAALAQLE</sequence>
<name>A0ABM8AV64_9BACT</name>
<dbReference type="PANTHER" id="PTHR30288">
    <property type="entry name" value="FLAGELLAR CAP/ASSEMBLY PROTEIN FLID"/>
    <property type="match status" value="1"/>
</dbReference>
<comment type="similarity">
    <text evidence="1 5">Belongs to the FliD family.</text>
</comment>
<evidence type="ECO:0000259" key="7">
    <source>
        <dbReference type="Pfam" id="PF07195"/>
    </source>
</evidence>
<evidence type="ECO:0000256" key="3">
    <source>
        <dbReference type="ARBA" id="ARBA00023054"/>
    </source>
</evidence>
<evidence type="ECO:0000313" key="9">
    <source>
        <dbReference type="Proteomes" id="UP001061361"/>
    </source>
</evidence>
<proteinExistence type="inferred from homology"/>
<evidence type="ECO:0000259" key="6">
    <source>
        <dbReference type="Pfam" id="PF02465"/>
    </source>
</evidence>
<dbReference type="RefSeq" id="WP_264982240.1">
    <property type="nucleotide sequence ID" value="NZ_AP026708.1"/>
</dbReference>
<dbReference type="Proteomes" id="UP001061361">
    <property type="component" value="Chromosome"/>
</dbReference>
<keyword evidence="8" id="KW-0282">Flagellum</keyword>
<evidence type="ECO:0000313" key="8">
    <source>
        <dbReference type="EMBL" id="BDQ35354.1"/>
    </source>
</evidence>
<dbReference type="Pfam" id="PF07195">
    <property type="entry name" value="FliD_C"/>
    <property type="match status" value="1"/>
</dbReference>
<evidence type="ECO:0000256" key="5">
    <source>
        <dbReference type="RuleBase" id="RU362066"/>
    </source>
</evidence>
<dbReference type="InterPro" id="IPR010809">
    <property type="entry name" value="FliD_C"/>
</dbReference>
<organism evidence="8 9">
    <name type="scientific">Pseudodesulfovibrio portus</name>
    <dbReference type="NCBI Taxonomy" id="231439"/>
    <lineage>
        <taxon>Bacteria</taxon>
        <taxon>Pseudomonadati</taxon>
        <taxon>Thermodesulfobacteriota</taxon>
        <taxon>Desulfovibrionia</taxon>
        <taxon>Desulfovibrionales</taxon>
        <taxon>Desulfovibrionaceae</taxon>
    </lineage>
</organism>
<comment type="subcellular location">
    <subcellularLocation>
        <location evidence="5">Secreted</location>
    </subcellularLocation>
    <subcellularLocation>
        <location evidence="5">Bacterial flagellum</location>
    </subcellularLocation>
</comment>
<gene>
    <name evidence="8" type="ORF">JCM14722_28960</name>
</gene>
<reference evidence="8" key="1">
    <citation type="submission" date="2022-08" db="EMBL/GenBank/DDBJ databases">
        <title>Genome Sequence of the sulphate-reducing bacterium, Pseudodesulfovibrio portus JCM14722.</title>
        <authorList>
            <person name="Kondo R."/>
            <person name="Kataoka T."/>
        </authorList>
    </citation>
    <scope>NUCLEOTIDE SEQUENCE</scope>
    <source>
        <strain evidence="8">JCM 14722</strain>
    </source>
</reference>
<evidence type="ECO:0000256" key="4">
    <source>
        <dbReference type="ARBA" id="ARBA00023143"/>
    </source>
</evidence>
<comment type="function">
    <text evidence="5">Required for morphogenesis and for the elongation of the flagellar filament by facilitating polymerization of the flagellin monomers at the tip of growing filament. Forms a capping structure, which prevents flagellin subunits (transported through the central channel of the flagellum) from leaking out without polymerization at the distal end.</text>
</comment>
<accession>A0ABM8AV64</accession>
<dbReference type="PANTHER" id="PTHR30288:SF0">
    <property type="entry name" value="FLAGELLAR HOOK-ASSOCIATED PROTEIN 2"/>
    <property type="match status" value="1"/>
</dbReference>
<dbReference type="InterPro" id="IPR040026">
    <property type="entry name" value="FliD"/>
</dbReference>
<keyword evidence="4 5" id="KW-0975">Bacterial flagellum</keyword>
<comment type="subunit">
    <text evidence="2 5">Homopentamer.</text>
</comment>
<keyword evidence="8" id="KW-0966">Cell projection</keyword>